<dbReference type="NCBIfam" id="TIGR02985">
    <property type="entry name" value="Sig70_bacteroi1"/>
    <property type="match status" value="1"/>
</dbReference>
<dbReference type="InterPro" id="IPR013249">
    <property type="entry name" value="RNA_pol_sigma70_r4_t2"/>
</dbReference>
<evidence type="ECO:0000259" key="5">
    <source>
        <dbReference type="Pfam" id="PF04542"/>
    </source>
</evidence>
<feature type="domain" description="RNA polymerase sigma factor 70 region 4 type 2" evidence="6">
    <location>
        <begin position="124"/>
        <end position="167"/>
    </location>
</feature>
<dbReference type="NCBIfam" id="TIGR02937">
    <property type="entry name" value="sigma70-ECF"/>
    <property type="match status" value="1"/>
</dbReference>
<dbReference type="PANTHER" id="PTHR43133:SF46">
    <property type="entry name" value="RNA POLYMERASE SIGMA-70 FACTOR ECF SUBFAMILY"/>
    <property type="match status" value="1"/>
</dbReference>
<sequence>MATYDLIGEKVLLEQIAKGSEIAFRRVFDLYKTKVYTFIVGFTHSRADAEEILQDTFLTLWQNRNTLTNIEHPRNYIYTVVRNKTFHYLKQVSKSEKMMREVWANLKQDCNSTDDIVHLRDSNRLIQEALGMLSEQKQRIFNMSRYQGLSHEQIAAQTGLSKSRVKNVIVEVLKFIKTYLEQCAGMLGIIAWFMEN</sequence>
<accession>A0ABU3GNT9</accession>
<evidence type="ECO:0000256" key="3">
    <source>
        <dbReference type="ARBA" id="ARBA00023082"/>
    </source>
</evidence>
<dbReference type="PANTHER" id="PTHR43133">
    <property type="entry name" value="RNA POLYMERASE ECF-TYPE SIGMA FACTO"/>
    <property type="match status" value="1"/>
</dbReference>
<protein>
    <submittedName>
        <fullName evidence="7">RNA polymerase sigma-70 factor (Family 1)</fullName>
    </submittedName>
</protein>
<dbReference type="Pfam" id="PF04542">
    <property type="entry name" value="Sigma70_r2"/>
    <property type="match status" value="1"/>
</dbReference>
<dbReference type="SUPFAM" id="SSF88946">
    <property type="entry name" value="Sigma2 domain of RNA polymerase sigma factors"/>
    <property type="match status" value="1"/>
</dbReference>
<evidence type="ECO:0000256" key="2">
    <source>
        <dbReference type="ARBA" id="ARBA00023015"/>
    </source>
</evidence>
<dbReference type="InterPro" id="IPR039425">
    <property type="entry name" value="RNA_pol_sigma-70-like"/>
</dbReference>
<keyword evidence="8" id="KW-1185">Reference proteome</keyword>
<dbReference type="InterPro" id="IPR013324">
    <property type="entry name" value="RNA_pol_sigma_r3/r4-like"/>
</dbReference>
<proteinExistence type="inferred from homology"/>
<comment type="caution">
    <text evidence="7">The sequence shown here is derived from an EMBL/GenBank/DDBJ whole genome shotgun (WGS) entry which is preliminary data.</text>
</comment>
<reference evidence="8" key="1">
    <citation type="submission" date="2023-07" db="EMBL/GenBank/DDBJ databases">
        <title>Functional and genomic diversity of the sorghum phyllosphere microbiome.</title>
        <authorList>
            <person name="Shade A."/>
        </authorList>
    </citation>
    <scope>NUCLEOTIDE SEQUENCE [LARGE SCALE GENOMIC DNA]</scope>
    <source>
        <strain evidence="8">SORGH_AS_0422</strain>
    </source>
</reference>
<dbReference type="InterPro" id="IPR013325">
    <property type="entry name" value="RNA_pol_sigma_r2"/>
</dbReference>
<organism evidence="7 8">
    <name type="scientific">Mucilaginibacter terrae</name>
    <dbReference type="NCBI Taxonomy" id="1955052"/>
    <lineage>
        <taxon>Bacteria</taxon>
        <taxon>Pseudomonadati</taxon>
        <taxon>Bacteroidota</taxon>
        <taxon>Sphingobacteriia</taxon>
        <taxon>Sphingobacteriales</taxon>
        <taxon>Sphingobacteriaceae</taxon>
        <taxon>Mucilaginibacter</taxon>
    </lineage>
</organism>
<dbReference type="Gene3D" id="1.10.1740.10">
    <property type="match status" value="1"/>
</dbReference>
<evidence type="ECO:0000256" key="4">
    <source>
        <dbReference type="ARBA" id="ARBA00023163"/>
    </source>
</evidence>
<comment type="similarity">
    <text evidence="1">Belongs to the sigma-70 factor family. ECF subfamily.</text>
</comment>
<dbReference type="InterPro" id="IPR036388">
    <property type="entry name" value="WH-like_DNA-bd_sf"/>
</dbReference>
<dbReference type="Pfam" id="PF08281">
    <property type="entry name" value="Sigma70_r4_2"/>
    <property type="match status" value="1"/>
</dbReference>
<evidence type="ECO:0000313" key="8">
    <source>
        <dbReference type="Proteomes" id="UP001258315"/>
    </source>
</evidence>
<keyword evidence="3" id="KW-0731">Sigma factor</keyword>
<name>A0ABU3GNT9_9SPHI</name>
<dbReference type="Gene3D" id="1.10.10.10">
    <property type="entry name" value="Winged helix-like DNA-binding domain superfamily/Winged helix DNA-binding domain"/>
    <property type="match status" value="1"/>
</dbReference>
<evidence type="ECO:0000259" key="6">
    <source>
        <dbReference type="Pfam" id="PF08281"/>
    </source>
</evidence>
<evidence type="ECO:0000313" key="7">
    <source>
        <dbReference type="EMBL" id="MDT3401439.1"/>
    </source>
</evidence>
<evidence type="ECO:0000256" key="1">
    <source>
        <dbReference type="ARBA" id="ARBA00010641"/>
    </source>
</evidence>
<feature type="domain" description="RNA polymerase sigma-70 region 2" evidence="5">
    <location>
        <begin position="28"/>
        <end position="91"/>
    </location>
</feature>
<keyword evidence="2" id="KW-0805">Transcription regulation</keyword>
<dbReference type="Proteomes" id="UP001258315">
    <property type="component" value="Unassembled WGS sequence"/>
</dbReference>
<gene>
    <name evidence="7" type="ORF">QE417_000511</name>
</gene>
<keyword evidence="4" id="KW-0804">Transcription</keyword>
<dbReference type="RefSeq" id="WP_311947312.1">
    <property type="nucleotide sequence ID" value="NZ_JAVLVU010000001.1"/>
</dbReference>
<dbReference type="InterPro" id="IPR007627">
    <property type="entry name" value="RNA_pol_sigma70_r2"/>
</dbReference>
<dbReference type="InterPro" id="IPR014284">
    <property type="entry name" value="RNA_pol_sigma-70_dom"/>
</dbReference>
<dbReference type="InterPro" id="IPR014327">
    <property type="entry name" value="RNA_pol_sigma70_bacteroid"/>
</dbReference>
<dbReference type="SUPFAM" id="SSF88659">
    <property type="entry name" value="Sigma3 and sigma4 domains of RNA polymerase sigma factors"/>
    <property type="match status" value="1"/>
</dbReference>
<dbReference type="EMBL" id="JAVLVU010000001">
    <property type="protein sequence ID" value="MDT3401439.1"/>
    <property type="molecule type" value="Genomic_DNA"/>
</dbReference>